<dbReference type="PROSITE" id="PS51257">
    <property type="entry name" value="PROKAR_LIPOPROTEIN"/>
    <property type="match status" value="1"/>
</dbReference>
<dbReference type="AlphaFoldDB" id="A0A0F6SDH8"/>
<protein>
    <submittedName>
        <fullName evidence="3">Tryptophan synthase alpha chain</fullName>
    </submittedName>
</protein>
<name>A0A0F6SDH8_9BACT</name>
<feature type="chain" id="PRO_5002509956" evidence="2">
    <location>
        <begin position="19"/>
        <end position="506"/>
    </location>
</feature>
<keyword evidence="2" id="KW-0732">Signal</keyword>
<dbReference type="Proteomes" id="UP000034883">
    <property type="component" value="Chromosome"/>
</dbReference>
<dbReference type="KEGG" id="samy:DB32_000618"/>
<evidence type="ECO:0000313" key="3">
    <source>
        <dbReference type="EMBL" id="AKF03469.1"/>
    </source>
</evidence>
<feature type="region of interest" description="Disordered" evidence="1">
    <location>
        <begin position="25"/>
        <end position="44"/>
    </location>
</feature>
<dbReference type="PANTHER" id="PTHR33459">
    <property type="entry name" value="DD-GDCA PROTEIN"/>
    <property type="match status" value="1"/>
</dbReference>
<proteinExistence type="predicted"/>
<reference evidence="3 4" key="1">
    <citation type="submission" date="2015-03" db="EMBL/GenBank/DDBJ databases">
        <title>Genome assembly of Sandaracinus amylolyticus DSM 53668.</title>
        <authorList>
            <person name="Sharma G."/>
            <person name="Subramanian S."/>
        </authorList>
    </citation>
    <scope>NUCLEOTIDE SEQUENCE [LARGE SCALE GENOMIC DNA]</scope>
    <source>
        <strain evidence="3 4">DSM 53668</strain>
    </source>
</reference>
<evidence type="ECO:0000256" key="2">
    <source>
        <dbReference type="SAM" id="SignalP"/>
    </source>
</evidence>
<evidence type="ECO:0000313" key="4">
    <source>
        <dbReference type="Proteomes" id="UP000034883"/>
    </source>
</evidence>
<accession>A0A0F6SDH8</accession>
<dbReference type="EMBL" id="CP011125">
    <property type="protein sequence ID" value="AKF03469.1"/>
    <property type="molecule type" value="Genomic_DNA"/>
</dbReference>
<keyword evidence="4" id="KW-1185">Reference proteome</keyword>
<feature type="signal peptide" evidence="2">
    <location>
        <begin position="1"/>
        <end position="18"/>
    </location>
</feature>
<dbReference type="PANTHER" id="PTHR33459:SF7">
    <property type="entry name" value="DD-GDCA PROTEIN"/>
    <property type="match status" value="1"/>
</dbReference>
<dbReference type="STRING" id="927083.DB32_000618"/>
<dbReference type="InterPro" id="IPR052326">
    <property type="entry name" value="Diff-Dev_Assoc_Protein"/>
</dbReference>
<sequence>MRSLFVISMLALSLVACGDDDDGTGTPDAGAMDAGSSDAGTDANVGDDAGTDGDLMRDFCEPLADLVCTRAAASECGCGAALPGGEVDVEGCTARFAAQCATSWAPLATGDARVDADAAAECVALIGSSTTGCQLPPATGIVIAHCTPFVYGPAAIDAACTSPLCAEGAGLCAGGTCRARGGAGATCSPEQPFQCAVGLVCRGGECVTPPTSGQPCEENGQCALGLRCVEGMCLMLGAAASACDATSECGEALLCSEGGTCIARDHETCSPEDACGNLQTCRAPRACAPRGVAGATCTESRDCAPALFCSDESRTCVARPTEGQPCAPGNVCALGLGCDMDGGGTCRPLPTAGQPCAYRDGDTPFVCAGDLACVDNECAAAPGEGEPCAFGNVCATGLACDFTREGSFCIVPRVGGGECMSDRSCADAFHCGPENTCVADLPSGSTCRAGNECAGVCVPSASGGFVCADRPDEGETCLFDEDCGDALVCDPVASAARCGGEICAVL</sequence>
<feature type="compositionally biased region" description="Low complexity" evidence="1">
    <location>
        <begin position="25"/>
        <end position="43"/>
    </location>
</feature>
<organism evidence="3 4">
    <name type="scientific">Sandaracinus amylolyticus</name>
    <dbReference type="NCBI Taxonomy" id="927083"/>
    <lineage>
        <taxon>Bacteria</taxon>
        <taxon>Pseudomonadati</taxon>
        <taxon>Myxococcota</taxon>
        <taxon>Polyangia</taxon>
        <taxon>Polyangiales</taxon>
        <taxon>Sandaracinaceae</taxon>
        <taxon>Sandaracinus</taxon>
    </lineage>
</organism>
<gene>
    <name evidence="3" type="ORF">DB32_000618</name>
</gene>
<evidence type="ECO:0000256" key="1">
    <source>
        <dbReference type="SAM" id="MobiDB-lite"/>
    </source>
</evidence>